<sequence>MQQNFQDLRSLGKELEEGGVLSESALSRKVFLFINDLLSHSLSFAALLLSH</sequence>
<dbReference type="EMBL" id="CM001223">
    <property type="protein sequence ID" value="KEH22282.1"/>
    <property type="molecule type" value="Genomic_DNA"/>
</dbReference>
<evidence type="ECO:0000313" key="1">
    <source>
        <dbReference type="EMBL" id="KEH22282.1"/>
    </source>
</evidence>
<name>A0A072TXW7_MEDTR</name>
<proteinExistence type="predicted"/>
<dbReference type="HOGENOM" id="CLU_203460_0_0_1"/>
<dbReference type="Proteomes" id="UP000002051">
    <property type="component" value="Unassembled WGS sequence"/>
</dbReference>
<reference evidence="1 3" key="2">
    <citation type="journal article" date="2014" name="BMC Genomics">
        <title>An improved genome release (version Mt4.0) for the model legume Medicago truncatula.</title>
        <authorList>
            <person name="Tang H."/>
            <person name="Krishnakumar V."/>
            <person name="Bidwell S."/>
            <person name="Rosen B."/>
            <person name="Chan A."/>
            <person name="Zhou S."/>
            <person name="Gentzbittel L."/>
            <person name="Childs K.L."/>
            <person name="Yandell M."/>
            <person name="Gundlach H."/>
            <person name="Mayer K.F."/>
            <person name="Schwartz D.C."/>
            <person name="Town C.D."/>
        </authorList>
    </citation>
    <scope>GENOME REANNOTATION</scope>
    <source>
        <strain evidence="1">A17</strain>
        <strain evidence="2 3">cv. Jemalong A17</strain>
    </source>
</reference>
<reference evidence="2" key="3">
    <citation type="submission" date="2015-04" db="UniProtKB">
        <authorList>
            <consortium name="EnsemblPlants"/>
        </authorList>
    </citation>
    <scope>IDENTIFICATION</scope>
    <source>
        <strain evidence="2">cv. Jemalong A17</strain>
    </source>
</reference>
<reference evidence="1 3" key="1">
    <citation type="journal article" date="2011" name="Nature">
        <title>The Medicago genome provides insight into the evolution of rhizobial symbioses.</title>
        <authorList>
            <person name="Young N.D."/>
            <person name="Debelle F."/>
            <person name="Oldroyd G.E."/>
            <person name="Geurts R."/>
            <person name="Cannon S.B."/>
            <person name="Udvardi M.K."/>
            <person name="Benedito V.A."/>
            <person name="Mayer K.F."/>
            <person name="Gouzy J."/>
            <person name="Schoof H."/>
            <person name="Van de Peer Y."/>
            <person name="Proost S."/>
            <person name="Cook D.R."/>
            <person name="Meyers B.C."/>
            <person name="Spannagl M."/>
            <person name="Cheung F."/>
            <person name="De Mita S."/>
            <person name="Krishnakumar V."/>
            <person name="Gundlach H."/>
            <person name="Zhou S."/>
            <person name="Mudge J."/>
            <person name="Bharti A.K."/>
            <person name="Murray J.D."/>
            <person name="Naoumkina M.A."/>
            <person name="Rosen B."/>
            <person name="Silverstein K.A."/>
            <person name="Tang H."/>
            <person name="Rombauts S."/>
            <person name="Zhao P.X."/>
            <person name="Zhou P."/>
            <person name="Barbe V."/>
            <person name="Bardou P."/>
            <person name="Bechner M."/>
            <person name="Bellec A."/>
            <person name="Berger A."/>
            <person name="Berges H."/>
            <person name="Bidwell S."/>
            <person name="Bisseling T."/>
            <person name="Choisne N."/>
            <person name="Couloux A."/>
            <person name="Denny R."/>
            <person name="Deshpande S."/>
            <person name="Dai X."/>
            <person name="Doyle J.J."/>
            <person name="Dudez A.M."/>
            <person name="Farmer A.D."/>
            <person name="Fouteau S."/>
            <person name="Franken C."/>
            <person name="Gibelin C."/>
            <person name="Gish J."/>
            <person name="Goldstein S."/>
            <person name="Gonzalez A.J."/>
            <person name="Green P.J."/>
            <person name="Hallab A."/>
            <person name="Hartog M."/>
            <person name="Hua A."/>
            <person name="Humphray S.J."/>
            <person name="Jeong D.H."/>
            <person name="Jing Y."/>
            <person name="Jocker A."/>
            <person name="Kenton S.M."/>
            <person name="Kim D.J."/>
            <person name="Klee K."/>
            <person name="Lai H."/>
            <person name="Lang C."/>
            <person name="Lin S."/>
            <person name="Macmil S.L."/>
            <person name="Magdelenat G."/>
            <person name="Matthews L."/>
            <person name="McCorrison J."/>
            <person name="Monaghan E.L."/>
            <person name="Mun J.H."/>
            <person name="Najar F.Z."/>
            <person name="Nicholson C."/>
            <person name="Noirot C."/>
            <person name="O'Bleness M."/>
            <person name="Paule C.R."/>
            <person name="Poulain J."/>
            <person name="Prion F."/>
            <person name="Qin B."/>
            <person name="Qu C."/>
            <person name="Retzel E.F."/>
            <person name="Riddle C."/>
            <person name="Sallet E."/>
            <person name="Samain S."/>
            <person name="Samson N."/>
            <person name="Sanders I."/>
            <person name="Saurat O."/>
            <person name="Scarpelli C."/>
            <person name="Schiex T."/>
            <person name="Segurens B."/>
            <person name="Severin A.J."/>
            <person name="Sherrier D.J."/>
            <person name="Shi R."/>
            <person name="Sims S."/>
            <person name="Singer S.R."/>
            <person name="Sinharoy S."/>
            <person name="Sterck L."/>
            <person name="Viollet A."/>
            <person name="Wang B.B."/>
            <person name="Wang K."/>
            <person name="Wang M."/>
            <person name="Wang X."/>
            <person name="Warfsmann J."/>
            <person name="Weissenbach J."/>
            <person name="White D.D."/>
            <person name="White J.D."/>
            <person name="Wiley G.B."/>
            <person name="Wincker P."/>
            <person name="Xing Y."/>
            <person name="Yang L."/>
            <person name="Yao Z."/>
            <person name="Ying F."/>
            <person name="Zhai J."/>
            <person name="Zhou L."/>
            <person name="Zuber A."/>
            <person name="Denarie J."/>
            <person name="Dixon R.A."/>
            <person name="May G.D."/>
            <person name="Schwartz D.C."/>
            <person name="Rogers J."/>
            <person name="Quetier F."/>
            <person name="Town C.D."/>
            <person name="Roe B.A."/>
        </authorList>
    </citation>
    <scope>NUCLEOTIDE SEQUENCE [LARGE SCALE GENOMIC DNA]</scope>
    <source>
        <strain evidence="1">A17</strain>
        <strain evidence="2 3">cv. Jemalong A17</strain>
    </source>
</reference>
<accession>A0A072TXW7</accession>
<gene>
    <name evidence="1" type="ordered locus">MTR_7g037795</name>
</gene>
<dbReference type="EnsemblPlants" id="KEH22282">
    <property type="protein sequence ID" value="KEH22282"/>
    <property type="gene ID" value="MTR_7g037795"/>
</dbReference>
<evidence type="ECO:0000313" key="3">
    <source>
        <dbReference type="Proteomes" id="UP000002051"/>
    </source>
</evidence>
<organism evidence="1 3">
    <name type="scientific">Medicago truncatula</name>
    <name type="common">Barrel medic</name>
    <name type="synonym">Medicago tribuloides</name>
    <dbReference type="NCBI Taxonomy" id="3880"/>
    <lineage>
        <taxon>Eukaryota</taxon>
        <taxon>Viridiplantae</taxon>
        <taxon>Streptophyta</taxon>
        <taxon>Embryophyta</taxon>
        <taxon>Tracheophyta</taxon>
        <taxon>Spermatophyta</taxon>
        <taxon>Magnoliopsida</taxon>
        <taxon>eudicotyledons</taxon>
        <taxon>Gunneridae</taxon>
        <taxon>Pentapetalae</taxon>
        <taxon>rosids</taxon>
        <taxon>fabids</taxon>
        <taxon>Fabales</taxon>
        <taxon>Fabaceae</taxon>
        <taxon>Papilionoideae</taxon>
        <taxon>50 kb inversion clade</taxon>
        <taxon>NPAAA clade</taxon>
        <taxon>Hologalegina</taxon>
        <taxon>IRL clade</taxon>
        <taxon>Trifolieae</taxon>
        <taxon>Medicago</taxon>
    </lineage>
</organism>
<protein>
    <submittedName>
        <fullName evidence="1 2">Uncharacterized protein</fullName>
    </submittedName>
</protein>
<evidence type="ECO:0000313" key="2">
    <source>
        <dbReference type="EnsemblPlants" id="KEH22282"/>
    </source>
</evidence>
<dbReference type="AlphaFoldDB" id="A0A072TXW7"/>
<keyword evidence="3" id="KW-1185">Reference proteome</keyword>